<sequence>MPQMAPINWVFLYLMFILIFMMFNLMNFYYFFFLNNFKPVFFKKNIWKW</sequence>
<reference evidence="2" key="1">
    <citation type="submission" date="2015-09" db="EMBL/GenBank/DDBJ databases">
        <title>Staphyliniformia phylogenetics from de novo mitogenomic assemblies.</title>
        <authorList>
            <person name="Favreau E.A."/>
            <person name="Linard B."/>
            <person name="Vogler A.P."/>
        </authorList>
    </citation>
    <scope>NUCLEOTIDE SEQUENCE</scope>
</reference>
<keyword evidence="2" id="KW-0496">Mitochondrion</keyword>
<geneLocation type="mitochondrion" evidence="2"/>
<organism evidence="2">
    <name type="scientific">Pselaphinae sp. 7 EF-2015</name>
    <dbReference type="NCBI Taxonomy" id="1756861"/>
    <lineage>
        <taxon>Eukaryota</taxon>
        <taxon>Metazoa</taxon>
        <taxon>Ecdysozoa</taxon>
        <taxon>Arthropoda</taxon>
        <taxon>Hexapoda</taxon>
        <taxon>Insecta</taxon>
        <taxon>Pterygota</taxon>
        <taxon>Neoptera</taxon>
        <taxon>Endopterygota</taxon>
        <taxon>Coleoptera</taxon>
        <taxon>Polyphaga</taxon>
        <taxon>Staphyliniformia</taxon>
        <taxon>Staphylinidae</taxon>
        <taxon>Omaliinae group</taxon>
        <taxon>Pselaphinae</taxon>
    </lineage>
</organism>
<keyword evidence="1" id="KW-0812">Transmembrane</keyword>
<keyword evidence="1" id="KW-0472">Membrane</keyword>
<proteinExistence type="predicted"/>
<evidence type="ECO:0000256" key="1">
    <source>
        <dbReference type="SAM" id="Phobius"/>
    </source>
</evidence>
<protein>
    <submittedName>
        <fullName evidence="2">ATP synthase F0 subunit 8</fullName>
    </submittedName>
</protein>
<feature type="transmembrane region" description="Helical" evidence="1">
    <location>
        <begin position="12"/>
        <end position="34"/>
    </location>
</feature>
<accession>A0A0S2M8S4</accession>
<dbReference type="AlphaFoldDB" id="A0A0S2M8S4"/>
<evidence type="ECO:0000313" key="2">
    <source>
        <dbReference type="EMBL" id="ALO71077.1"/>
    </source>
</evidence>
<name>A0A0S2M8S4_9COLE</name>
<dbReference type="EMBL" id="KT780688">
    <property type="protein sequence ID" value="ALO71077.1"/>
    <property type="molecule type" value="Genomic_DNA"/>
</dbReference>
<keyword evidence="1" id="KW-1133">Transmembrane helix</keyword>
<gene>
    <name evidence="2" type="primary">atp8</name>
</gene>